<dbReference type="EMBL" id="CP070608">
    <property type="protein sequence ID" value="QSE96252.1"/>
    <property type="molecule type" value="Genomic_DNA"/>
</dbReference>
<organism evidence="9 10">
    <name type="scientific">Fulvivirga lutea</name>
    <dbReference type="NCBI Taxonomy" id="2810512"/>
    <lineage>
        <taxon>Bacteria</taxon>
        <taxon>Pseudomonadati</taxon>
        <taxon>Bacteroidota</taxon>
        <taxon>Cytophagia</taxon>
        <taxon>Cytophagales</taxon>
        <taxon>Fulvivirgaceae</taxon>
        <taxon>Fulvivirga</taxon>
    </lineage>
</organism>
<evidence type="ECO:0000313" key="9">
    <source>
        <dbReference type="EMBL" id="QSE96252.1"/>
    </source>
</evidence>
<evidence type="ECO:0000256" key="6">
    <source>
        <dbReference type="ARBA" id="ARBA00022801"/>
    </source>
</evidence>
<evidence type="ECO:0000256" key="1">
    <source>
        <dbReference type="ARBA" id="ARBA00011738"/>
    </source>
</evidence>
<feature type="binding site" evidence="8">
    <location>
        <position position="270"/>
    </location>
    <ligand>
        <name>Zn(2+)</name>
        <dbReference type="ChEBI" id="CHEBI:29105"/>
        <label>2</label>
        <note>catalytic</note>
    </ligand>
</feature>
<dbReference type="InterPro" id="IPR036866">
    <property type="entry name" value="RibonucZ/Hydroxyglut_hydro"/>
</dbReference>
<dbReference type="InterPro" id="IPR013471">
    <property type="entry name" value="RNase_Z/BN"/>
</dbReference>
<feature type="binding site" evidence="8">
    <location>
        <position position="62"/>
    </location>
    <ligand>
        <name>Zn(2+)</name>
        <dbReference type="ChEBI" id="CHEBI:29105"/>
        <label>1</label>
        <note>catalytic</note>
    </ligand>
</feature>
<feature type="binding site" evidence="8">
    <location>
        <position position="67"/>
    </location>
    <ligand>
        <name>Zn(2+)</name>
        <dbReference type="ChEBI" id="CHEBI:29105"/>
        <label>2</label>
        <note>catalytic</note>
    </ligand>
</feature>
<proteinExistence type="inferred from homology"/>
<dbReference type="RefSeq" id="WP_205720769.1">
    <property type="nucleotide sequence ID" value="NZ_CP070608.1"/>
</dbReference>
<dbReference type="NCBIfam" id="NF000801">
    <property type="entry name" value="PRK00055.1-3"/>
    <property type="match status" value="1"/>
</dbReference>
<evidence type="ECO:0000256" key="3">
    <source>
        <dbReference type="ARBA" id="ARBA00022722"/>
    </source>
</evidence>
<keyword evidence="7 8" id="KW-0862">Zinc</keyword>
<dbReference type="HAMAP" id="MF_01818">
    <property type="entry name" value="RNase_Z_BN"/>
    <property type="match status" value="1"/>
</dbReference>
<feature type="active site" description="Proton acceptor" evidence="8">
    <location>
        <position position="66"/>
    </location>
</feature>
<dbReference type="PANTHER" id="PTHR46018:SF2">
    <property type="entry name" value="ZINC PHOSPHODIESTERASE ELAC PROTEIN 1"/>
    <property type="match status" value="1"/>
</dbReference>
<comment type="function">
    <text evidence="8">Zinc phosphodiesterase, which displays some tRNA 3'-processing endonuclease activity. Probably involved in tRNA maturation, by removing a 3'-trailer from precursor tRNA.</text>
</comment>
<keyword evidence="5 8" id="KW-0255">Endonuclease</keyword>
<dbReference type="KEGG" id="fuv:JR347_11580"/>
<keyword evidence="6 8" id="KW-0378">Hydrolase</keyword>
<reference evidence="9" key="1">
    <citation type="submission" date="2021-02" db="EMBL/GenBank/DDBJ databases">
        <title>Fulvivirga sp. S481 isolated from sea water.</title>
        <authorList>
            <person name="Bae S.S."/>
            <person name="Baek K."/>
        </authorList>
    </citation>
    <scope>NUCLEOTIDE SEQUENCE</scope>
    <source>
        <strain evidence="9">S481</strain>
    </source>
</reference>
<dbReference type="AlphaFoldDB" id="A0A975A0A3"/>
<dbReference type="GO" id="GO:0008270">
    <property type="term" value="F:zinc ion binding"/>
    <property type="evidence" value="ECO:0007669"/>
    <property type="project" value="UniProtKB-UniRule"/>
</dbReference>
<dbReference type="NCBIfam" id="TIGR02651">
    <property type="entry name" value="RNase_Z"/>
    <property type="match status" value="1"/>
</dbReference>
<keyword evidence="4 8" id="KW-0479">Metal-binding</keyword>
<dbReference type="CDD" id="cd07717">
    <property type="entry name" value="RNaseZ_ZiPD-like_MBL-fold"/>
    <property type="match status" value="1"/>
</dbReference>
<dbReference type="GO" id="GO:0042781">
    <property type="term" value="F:3'-tRNA processing endoribonuclease activity"/>
    <property type="evidence" value="ECO:0007669"/>
    <property type="project" value="UniProtKB-UniRule"/>
</dbReference>
<dbReference type="Gene3D" id="3.60.15.10">
    <property type="entry name" value="Ribonuclease Z/Hydroxyacylglutathione hydrolase-like"/>
    <property type="match status" value="1"/>
</dbReference>
<protein>
    <recommendedName>
        <fullName evidence="8">Ribonuclease Z</fullName>
        <shortName evidence="8">RNase Z</shortName>
        <ecNumber evidence="8">3.1.26.11</ecNumber>
    </recommendedName>
    <alternativeName>
        <fullName evidence="8">tRNA 3 endonuclease</fullName>
    </alternativeName>
    <alternativeName>
        <fullName evidence="8">tRNase Z</fullName>
    </alternativeName>
</protein>
<dbReference type="Pfam" id="PF23023">
    <property type="entry name" value="Anti-Pycsar_Apyc1"/>
    <property type="match status" value="1"/>
</dbReference>
<dbReference type="EC" id="3.1.26.11" evidence="8"/>
<feature type="binding site" evidence="8">
    <location>
        <position position="64"/>
    </location>
    <ligand>
        <name>Zn(2+)</name>
        <dbReference type="ChEBI" id="CHEBI:29105"/>
        <label>1</label>
        <note>catalytic</note>
    </ligand>
</feature>
<dbReference type="PANTHER" id="PTHR46018">
    <property type="entry name" value="ZINC PHOSPHODIESTERASE ELAC PROTEIN 1"/>
    <property type="match status" value="1"/>
</dbReference>
<comment type="subunit">
    <text evidence="1 8">Homodimer.</text>
</comment>
<dbReference type="SUPFAM" id="SSF56281">
    <property type="entry name" value="Metallo-hydrolase/oxidoreductase"/>
    <property type="match status" value="1"/>
</dbReference>
<evidence type="ECO:0000313" key="10">
    <source>
        <dbReference type="Proteomes" id="UP000662783"/>
    </source>
</evidence>
<evidence type="ECO:0000256" key="2">
    <source>
        <dbReference type="ARBA" id="ARBA00022694"/>
    </source>
</evidence>
<sequence>MPFELKILGCNSATPAYGRHHTSQLLHTGKNYFLIDCGEGTQERLTQYKAHTGKINHIFISHLHGDHYLGLMGLLFTMHLLKRSHDIHLYGQRGLDEIILTQLRYSDSKLNYKIVFHELDPKIKENIFEDDQVEVYSFPLKHRIPCCGFLFKEKPKPYRINKEKLTDDISLQAIASLKQGKDFIDERTKKSYKVEEYTLPPRKSRSYAYCSDTKYDEDIIPIIKDADLLYHEATFLADKAKWAHLTFHSTTHEAGKIAKAANVGQLLIGHYSARYKDVTPFVEEAREIFANTILSEEGQLIEVED</sequence>
<feature type="binding site" evidence="8">
    <location>
        <position position="212"/>
    </location>
    <ligand>
        <name>Zn(2+)</name>
        <dbReference type="ChEBI" id="CHEBI:29105"/>
        <label>1</label>
        <note>catalytic</note>
    </ligand>
</feature>
<evidence type="ECO:0000256" key="7">
    <source>
        <dbReference type="ARBA" id="ARBA00022833"/>
    </source>
</evidence>
<comment type="similarity">
    <text evidence="8">Belongs to the RNase Z family.</text>
</comment>
<evidence type="ECO:0000256" key="5">
    <source>
        <dbReference type="ARBA" id="ARBA00022759"/>
    </source>
</evidence>
<name>A0A975A0A3_9BACT</name>
<accession>A0A975A0A3</accession>
<dbReference type="Proteomes" id="UP000662783">
    <property type="component" value="Chromosome"/>
</dbReference>
<feature type="binding site" evidence="8">
    <location>
        <position position="212"/>
    </location>
    <ligand>
        <name>Zn(2+)</name>
        <dbReference type="ChEBI" id="CHEBI:29105"/>
        <label>2</label>
        <note>catalytic</note>
    </ligand>
</feature>
<comment type="catalytic activity">
    <reaction evidence="8">
        <text>Endonucleolytic cleavage of RNA, removing extra 3' nucleotides from tRNA precursor, generating 3' termini of tRNAs. A 3'-hydroxy group is left at the tRNA terminus and a 5'-phosphoryl group is left at the trailer molecule.</text>
        <dbReference type="EC" id="3.1.26.11"/>
    </reaction>
</comment>
<keyword evidence="2 8" id="KW-0819">tRNA processing</keyword>
<evidence type="ECO:0000256" key="4">
    <source>
        <dbReference type="ARBA" id="ARBA00022723"/>
    </source>
</evidence>
<feature type="binding site" evidence="8">
    <location>
        <position position="142"/>
    </location>
    <ligand>
        <name>Zn(2+)</name>
        <dbReference type="ChEBI" id="CHEBI:29105"/>
        <label>1</label>
        <note>catalytic</note>
    </ligand>
</feature>
<gene>
    <name evidence="8" type="primary">rnz</name>
    <name evidence="9" type="ORF">JR347_11580</name>
</gene>
<keyword evidence="3 8" id="KW-0540">Nuclease</keyword>
<keyword evidence="10" id="KW-1185">Reference proteome</keyword>
<feature type="binding site" evidence="8">
    <location>
        <position position="66"/>
    </location>
    <ligand>
        <name>Zn(2+)</name>
        <dbReference type="ChEBI" id="CHEBI:29105"/>
        <label>2</label>
        <note>catalytic</note>
    </ligand>
</feature>
<evidence type="ECO:0000256" key="8">
    <source>
        <dbReference type="HAMAP-Rule" id="MF_01818"/>
    </source>
</evidence>
<comment type="cofactor">
    <cofactor evidence="8">
        <name>Zn(2+)</name>
        <dbReference type="ChEBI" id="CHEBI:29105"/>
    </cofactor>
    <text evidence="8">Binds 2 Zn(2+) ions.</text>
</comment>